<name>A0A2A5RKE1_9LACT</name>
<keyword evidence="2" id="KW-1185">Reference proteome</keyword>
<proteinExistence type="predicted"/>
<gene>
    <name evidence="1" type="ORF">RT41_GL001730</name>
</gene>
<accession>A0A2A5RKE1</accession>
<evidence type="ECO:0008006" key="3">
    <source>
        <dbReference type="Google" id="ProtNLM"/>
    </source>
</evidence>
<dbReference type="STRING" id="1291764.GCA_001311235_02267"/>
<sequence length="68" mass="8108">MRISKAELEKIIEENPLRSLGSIAEELGQSRVAVEKLIKTYKLDVYRLEKIKKLRRKEGRKRRDIVER</sequence>
<reference evidence="1 2" key="1">
    <citation type="submission" date="2014-12" db="EMBL/GenBank/DDBJ databases">
        <title>Draft genome sequences of 10 type strains of Lactococcus.</title>
        <authorList>
            <person name="Sun Z."/>
            <person name="Zhong Z."/>
            <person name="Liu W."/>
            <person name="Zhang W."/>
            <person name="Zhang H."/>
        </authorList>
    </citation>
    <scope>NUCLEOTIDE SEQUENCE [LARGE SCALE GENOMIC DNA]</scope>
    <source>
        <strain evidence="1 2">JCM 16395</strain>
    </source>
</reference>
<dbReference type="OrthoDB" id="2242828at2"/>
<protein>
    <recommendedName>
        <fullName evidence="3">Transposase</fullName>
    </recommendedName>
</protein>
<dbReference type="Proteomes" id="UP000218181">
    <property type="component" value="Unassembled WGS sequence"/>
</dbReference>
<comment type="caution">
    <text evidence="1">The sequence shown here is derived from an EMBL/GenBank/DDBJ whole genome shotgun (WGS) entry which is preliminary data.</text>
</comment>
<dbReference type="AlphaFoldDB" id="A0A2A5RKE1"/>
<dbReference type="EMBL" id="JXJU01000007">
    <property type="protein sequence ID" value="PCR99617.1"/>
    <property type="molecule type" value="Genomic_DNA"/>
</dbReference>
<evidence type="ECO:0000313" key="1">
    <source>
        <dbReference type="EMBL" id="PCR99617.1"/>
    </source>
</evidence>
<dbReference type="RefSeq" id="WP_096818310.1">
    <property type="nucleotide sequence ID" value="NZ_JXJU01000007.1"/>
</dbReference>
<evidence type="ECO:0000313" key="2">
    <source>
        <dbReference type="Proteomes" id="UP000218181"/>
    </source>
</evidence>
<organism evidence="1 2">
    <name type="scientific">Lactococcus fujiensis JCM 16395</name>
    <dbReference type="NCBI Taxonomy" id="1291764"/>
    <lineage>
        <taxon>Bacteria</taxon>
        <taxon>Bacillati</taxon>
        <taxon>Bacillota</taxon>
        <taxon>Bacilli</taxon>
        <taxon>Lactobacillales</taxon>
        <taxon>Streptococcaceae</taxon>
        <taxon>Lactococcus</taxon>
    </lineage>
</organism>